<evidence type="ECO:0000259" key="11">
    <source>
        <dbReference type="Pfam" id="PF01061"/>
    </source>
</evidence>
<gene>
    <name evidence="12" type="ORF">G7087_05995</name>
</gene>
<keyword evidence="8" id="KW-0625">Polysaccharide transport</keyword>
<evidence type="ECO:0000256" key="10">
    <source>
        <dbReference type="SAM" id="Phobius"/>
    </source>
</evidence>
<dbReference type="PANTHER" id="PTHR30413:SF10">
    <property type="entry name" value="CAPSULE POLYSACCHARIDE EXPORT INNER-MEMBRANE PROTEIN CTRC"/>
    <property type="match status" value="1"/>
</dbReference>
<dbReference type="PRINTS" id="PR00164">
    <property type="entry name" value="ABC2TRNSPORT"/>
</dbReference>
<dbReference type="EMBL" id="JAAOCD010000002">
    <property type="protein sequence ID" value="NHK97922.1"/>
    <property type="molecule type" value="Genomic_DNA"/>
</dbReference>
<feature type="transmembrane region" description="Helical" evidence="10">
    <location>
        <begin position="42"/>
        <end position="60"/>
    </location>
</feature>
<keyword evidence="4" id="KW-1003">Cell membrane</keyword>
<proteinExistence type="inferred from homology"/>
<dbReference type="PANTHER" id="PTHR30413">
    <property type="entry name" value="INNER MEMBRANE TRANSPORT PERMEASE"/>
    <property type="match status" value="1"/>
</dbReference>
<dbReference type="Pfam" id="PF01061">
    <property type="entry name" value="ABC2_membrane"/>
    <property type="match status" value="1"/>
</dbReference>
<reference evidence="12 13" key="1">
    <citation type="submission" date="2020-03" db="EMBL/GenBank/DDBJ databases">
        <title>Rubrivivax benzoatilyticus JA2 (sequenced after 10 years sub-culturing).</title>
        <authorList>
            <person name="Gupta D."/>
            <person name="Chintalapati S."/>
            <person name="Chintalapati V.R."/>
        </authorList>
    </citation>
    <scope>NUCLEOTIDE SEQUENCE [LARGE SCALE GENOMIC DNA]</scope>
    <source>
        <strain evidence="12 13">JA2-Mal</strain>
    </source>
</reference>
<dbReference type="Proteomes" id="UP000802098">
    <property type="component" value="Unassembled WGS sequence"/>
</dbReference>
<feature type="transmembrane region" description="Helical" evidence="10">
    <location>
        <begin position="93"/>
        <end position="114"/>
    </location>
</feature>
<feature type="domain" description="ABC-2 type transporter transmembrane" evidence="11">
    <location>
        <begin position="2"/>
        <end position="203"/>
    </location>
</feature>
<evidence type="ECO:0000256" key="7">
    <source>
        <dbReference type="ARBA" id="ARBA00022989"/>
    </source>
</evidence>
<evidence type="ECO:0000256" key="1">
    <source>
        <dbReference type="ARBA" id="ARBA00004651"/>
    </source>
</evidence>
<evidence type="ECO:0000313" key="12">
    <source>
        <dbReference type="EMBL" id="NHK97922.1"/>
    </source>
</evidence>
<dbReference type="InterPro" id="IPR013525">
    <property type="entry name" value="ABC2_TM"/>
</dbReference>
<protein>
    <submittedName>
        <fullName evidence="12">ABC transporter permease</fullName>
    </submittedName>
</protein>
<evidence type="ECO:0000256" key="3">
    <source>
        <dbReference type="ARBA" id="ARBA00022448"/>
    </source>
</evidence>
<keyword evidence="9 10" id="KW-0472">Membrane</keyword>
<evidence type="ECO:0000256" key="2">
    <source>
        <dbReference type="ARBA" id="ARBA00007783"/>
    </source>
</evidence>
<comment type="caution">
    <text evidence="12">The sequence shown here is derived from an EMBL/GenBank/DDBJ whole genome shotgun (WGS) entry which is preliminary data.</text>
</comment>
<keyword evidence="3" id="KW-0813">Transport</keyword>
<evidence type="ECO:0000256" key="8">
    <source>
        <dbReference type="ARBA" id="ARBA00023047"/>
    </source>
</evidence>
<comment type="subcellular location">
    <subcellularLocation>
        <location evidence="1">Cell membrane</location>
        <topology evidence="1">Multi-pass membrane protein</topology>
    </subcellularLocation>
</comment>
<evidence type="ECO:0000256" key="9">
    <source>
        <dbReference type="ARBA" id="ARBA00023136"/>
    </source>
</evidence>
<comment type="similarity">
    <text evidence="2">Belongs to the ABC-2 integral membrane protein family.</text>
</comment>
<keyword evidence="7 10" id="KW-1133">Transmembrane helix</keyword>
<evidence type="ECO:0000313" key="13">
    <source>
        <dbReference type="Proteomes" id="UP000802098"/>
    </source>
</evidence>
<feature type="transmembrane region" description="Helical" evidence="10">
    <location>
        <begin position="12"/>
        <end position="36"/>
    </location>
</feature>
<feature type="transmembrane region" description="Helical" evidence="10">
    <location>
        <begin position="161"/>
        <end position="179"/>
    </location>
</feature>
<keyword evidence="13" id="KW-1185">Reference proteome</keyword>
<keyword evidence="6 10" id="KW-0812">Transmembrane</keyword>
<feature type="transmembrane region" description="Helical" evidence="10">
    <location>
        <begin position="126"/>
        <end position="149"/>
    </location>
</feature>
<name>A0ABX0HSB6_9BURK</name>
<sequence length="241" mass="26522">MREVITRYGRENIGVLWLVGEPMLFTLGVATLWSAAGMNHGSSMPIVAFAITGYSSVLMWRNTVTRCASGIAQNLTLLYHRNVCIIDVMITRIILEMGGATASFIVLACIFTWGEWIQLPHDPLTVLGGWVMLAWFGAGLSMLIGAATAYSEIVDRLWHPVSYLLFPLSGAAFMVDWLPSNMAEVVLLLPMVHGVEIIREGYFGQVVRTHYDVAYMAGCNLVLTAVSLALLRDAAQRVGQR</sequence>
<feature type="transmembrane region" description="Helical" evidence="10">
    <location>
        <begin position="213"/>
        <end position="231"/>
    </location>
</feature>
<evidence type="ECO:0000256" key="6">
    <source>
        <dbReference type="ARBA" id="ARBA00022692"/>
    </source>
</evidence>
<dbReference type="InterPro" id="IPR000412">
    <property type="entry name" value="ABC_2_transport"/>
</dbReference>
<evidence type="ECO:0000256" key="5">
    <source>
        <dbReference type="ARBA" id="ARBA00022597"/>
    </source>
</evidence>
<accession>A0ABX0HSB6</accession>
<keyword evidence="5" id="KW-0762">Sugar transport</keyword>
<organism evidence="12 13">
    <name type="scientific">Rubrivivax benzoatilyticus</name>
    <dbReference type="NCBI Taxonomy" id="316997"/>
    <lineage>
        <taxon>Bacteria</taxon>
        <taxon>Pseudomonadati</taxon>
        <taxon>Pseudomonadota</taxon>
        <taxon>Betaproteobacteria</taxon>
        <taxon>Burkholderiales</taxon>
        <taxon>Sphaerotilaceae</taxon>
        <taxon>Rubrivivax</taxon>
    </lineage>
</organism>
<evidence type="ECO:0000256" key="4">
    <source>
        <dbReference type="ARBA" id="ARBA00022475"/>
    </source>
</evidence>